<feature type="domain" description="PAC" evidence="7">
    <location>
        <begin position="972"/>
        <end position="1024"/>
    </location>
</feature>
<feature type="domain" description="PAC" evidence="7">
    <location>
        <begin position="1100"/>
        <end position="1152"/>
    </location>
</feature>
<feature type="domain" description="PAS" evidence="6">
    <location>
        <begin position="647"/>
        <end position="717"/>
    </location>
</feature>
<dbReference type="SMART" id="SM00086">
    <property type="entry name" value="PAC"/>
    <property type="match status" value="8"/>
</dbReference>
<dbReference type="Pfam" id="PF13426">
    <property type="entry name" value="PAS_9"/>
    <property type="match status" value="1"/>
</dbReference>
<feature type="domain" description="PAS" evidence="6">
    <location>
        <begin position="525"/>
        <end position="595"/>
    </location>
</feature>
<dbReference type="NCBIfam" id="TIGR00229">
    <property type="entry name" value="sensory_box"/>
    <property type="match status" value="7"/>
</dbReference>
<keyword evidence="3" id="KW-0597">Phosphoprotein</keyword>
<dbReference type="Gene3D" id="3.30.450.20">
    <property type="entry name" value="PAS domain"/>
    <property type="match status" value="10"/>
</dbReference>
<dbReference type="RefSeq" id="WP_213945397.1">
    <property type="nucleotide sequence ID" value="NZ_JAHCMY010000005.1"/>
</dbReference>
<evidence type="ECO:0000256" key="2">
    <source>
        <dbReference type="ARBA" id="ARBA00012438"/>
    </source>
</evidence>
<dbReference type="InterPro" id="IPR052162">
    <property type="entry name" value="Sensor_kinase/Photoreceptor"/>
</dbReference>
<feature type="domain" description="PAC" evidence="7">
    <location>
        <begin position="720"/>
        <end position="771"/>
    </location>
</feature>
<dbReference type="CDD" id="cd00130">
    <property type="entry name" value="PAS"/>
    <property type="match status" value="9"/>
</dbReference>
<dbReference type="PROSITE" id="PS50112">
    <property type="entry name" value="PAS"/>
    <property type="match status" value="8"/>
</dbReference>
<name>A0AAP2G5H5_9BACT</name>
<protein>
    <recommendedName>
        <fullName evidence="2">histidine kinase</fullName>
        <ecNumber evidence="2">2.7.13.3</ecNumber>
    </recommendedName>
</protein>
<keyword evidence="9" id="KW-1185">Reference proteome</keyword>
<dbReference type="InterPro" id="IPR013655">
    <property type="entry name" value="PAS_fold_3"/>
</dbReference>
<dbReference type="Pfam" id="PF08447">
    <property type="entry name" value="PAS_3"/>
    <property type="match status" value="7"/>
</dbReference>
<dbReference type="SUPFAM" id="SSF55785">
    <property type="entry name" value="PYP-like sensor domain (PAS domain)"/>
    <property type="match status" value="10"/>
</dbReference>
<dbReference type="PANTHER" id="PTHR43304">
    <property type="entry name" value="PHYTOCHROME-LIKE PROTEIN CPH1"/>
    <property type="match status" value="1"/>
</dbReference>
<dbReference type="Pfam" id="PF08448">
    <property type="entry name" value="PAS_4"/>
    <property type="match status" value="2"/>
</dbReference>
<evidence type="ECO:0000313" key="8">
    <source>
        <dbReference type="EMBL" id="MBS9524543.1"/>
    </source>
</evidence>
<evidence type="ECO:0000313" key="9">
    <source>
        <dbReference type="Proteomes" id="UP001319104"/>
    </source>
</evidence>
<keyword evidence="4" id="KW-0808">Transferase</keyword>
<dbReference type="PROSITE" id="PS50113">
    <property type="entry name" value="PAC"/>
    <property type="match status" value="5"/>
</dbReference>
<dbReference type="InterPro" id="IPR001610">
    <property type="entry name" value="PAC"/>
</dbReference>
<dbReference type="EC" id="2.7.13.3" evidence="2"/>
<evidence type="ECO:0000256" key="5">
    <source>
        <dbReference type="ARBA" id="ARBA00022777"/>
    </source>
</evidence>
<comment type="catalytic activity">
    <reaction evidence="1">
        <text>ATP + protein L-histidine = ADP + protein N-phospho-L-histidine.</text>
        <dbReference type="EC" id="2.7.13.3"/>
    </reaction>
</comment>
<comment type="caution">
    <text evidence="8">The sequence shown here is derived from an EMBL/GenBank/DDBJ whole genome shotgun (WGS) entry which is preliminary data.</text>
</comment>
<feature type="domain" description="PAC" evidence="7">
    <location>
        <begin position="221"/>
        <end position="273"/>
    </location>
</feature>
<dbReference type="Gene3D" id="3.30.450.40">
    <property type="match status" value="1"/>
</dbReference>
<dbReference type="InterPro" id="IPR000700">
    <property type="entry name" value="PAS-assoc_C"/>
</dbReference>
<accession>A0AAP2G5H5</accession>
<feature type="domain" description="PAC" evidence="7">
    <location>
        <begin position="346"/>
        <end position="397"/>
    </location>
</feature>
<dbReference type="GO" id="GO:0004673">
    <property type="term" value="F:protein histidine kinase activity"/>
    <property type="evidence" value="ECO:0007669"/>
    <property type="project" value="UniProtKB-EC"/>
</dbReference>
<dbReference type="EMBL" id="JAHCMY010000005">
    <property type="protein sequence ID" value="MBS9524543.1"/>
    <property type="molecule type" value="Genomic_DNA"/>
</dbReference>
<dbReference type="InterPro" id="IPR013656">
    <property type="entry name" value="PAS_4"/>
</dbReference>
<feature type="domain" description="PAS" evidence="6">
    <location>
        <begin position="274"/>
        <end position="345"/>
    </location>
</feature>
<dbReference type="InterPro" id="IPR029016">
    <property type="entry name" value="GAF-like_dom_sf"/>
</dbReference>
<feature type="domain" description="PAS" evidence="6">
    <location>
        <begin position="1310"/>
        <end position="1380"/>
    </location>
</feature>
<dbReference type="Proteomes" id="UP001319104">
    <property type="component" value="Unassembled WGS sequence"/>
</dbReference>
<feature type="domain" description="PAS" evidence="6">
    <location>
        <begin position="1025"/>
        <end position="1096"/>
    </location>
</feature>
<reference evidence="8 9" key="1">
    <citation type="submission" date="2021-05" db="EMBL/GenBank/DDBJ databases">
        <authorList>
            <person name="Zhang Z.D."/>
            <person name="Osman G."/>
        </authorList>
    </citation>
    <scope>NUCLEOTIDE SEQUENCE [LARGE SCALE GENOMIC DNA]</scope>
    <source>
        <strain evidence="8 9">KCTC 32217</strain>
    </source>
</reference>
<evidence type="ECO:0000256" key="4">
    <source>
        <dbReference type="ARBA" id="ARBA00022679"/>
    </source>
</evidence>
<organism evidence="8 9">
    <name type="scientific">Litoribacter ruber</name>
    <dbReference type="NCBI Taxonomy" id="702568"/>
    <lineage>
        <taxon>Bacteria</taxon>
        <taxon>Pseudomonadati</taxon>
        <taxon>Bacteroidota</taxon>
        <taxon>Cytophagia</taxon>
        <taxon>Cytophagales</taxon>
        <taxon>Cyclobacteriaceae</taxon>
        <taxon>Litoribacter</taxon>
    </lineage>
</organism>
<sequence length="1420" mass="162370">MDKTYSQIFQHISSPAAICLADAPQFTLLDANPAYLAAVQAKSEDIIGKSVFKAFPDLGEDRNAGGGSKELYASLKKVVETGKEVKLPVFRYDIQDSTSGEIIETFWESHYIPLFGENNTVTRILAKIENVTDHVKTMVNPNPGVSLLDEVDLKFKNIFDLASEGIALVDLEYNWKEVNPKTCEILGFSRWELLKKNFKQMTHPADLDTLELGLKNLPESFKGEIRFYSKQGGIVWTFLSMNLVRKKDRSPYHYVAHLLDITEKKEIEIALQESEQRYQSLFLQNPDAVFAFDMDGRFASANEATLKLSESTMEALIGSYFLPLIPFEDKRRVYENFLQASMGTAITYETGLISAKGTERTLSVTNMPIKTGGKIIGVFGIAKDVTEKVKADQAIQKSRDQYEQLISTIDGIVWEANENLKTAFISPQSEKILGYKPKKWYANDNFWMEKIHAEDHQKFWKSFLEGMDQGGNFTMEYRMVGSLQQIVWIRNQVTVIKRPGRATVLRGVMSDITASKITAQELEIQQAKLSKIMERSLDVICTINEDGHFVDLSDACERVWGYTKEELTGVSFYNFVHPDDYDGTVNAMGEILTGKDIRSHENRYIHKNGHEVPMIWSAHYDPETKLIYSVASDITNRKAAEITMQLNERRYRALVQNGVDVVGIANSEGVFVYVSDNIYGVTGYTSEELTGKASETLIHPEDEHILIEALQNIHIQKQLTMPPHRFKKKDGTFIWVDTIVTNLLDDPAVEGLVFNSRDITHKIEAESALRISEEKYRLLFHSSPLPQWIFDEASLKFLDVNQTAINKYGYTREEFLSMTIKDIRPKENIPKLKKSLKKYDPSNGVHNYGVHTHLKKDGTPIKVEISGYDFHFRDKKGVMIVSVDVTERENALKQIQQHQQQLLTAQKMAHMGYWEVRVNEERLYWSEGVYEIWEINPDMSVDLEYFFSTVHPADLNYVREQVGKSMESGEPLDIEYRIQLSQFRTKWVQSLGKAVKDSKGNLAIFEGTVQDITGRKNVEAELAESNKRYELVISATSDAIYDWNLEKETILFGDGFYKIFGFEDQPFSNMSEWESKVHPNDRKEALQSIARFISSKEIHWECRYRFQRADGEYVMILDKAMAIRNQNQEAIRLVGAMEDITQQSTHEDIDKLRLTLADIFSEKDSPRKSLKRSLEEILAYTELDYGEIWFPESPGSTKLKLVGWSGSIAEETSYYILDTAQNGSLPGKIFNQKEIGYFKNIQSTPLFIRKDFAKANRLECAVGYPIIFNGEVFGVMLLFSKRKECVVEKVAPIQQNILDQMARDYVRKNAEHTLNLFFDLSEDILIISDFDGKVKKMNSAAETILGYSANEVNNIMIKEAIHPDDLEVSLAKMQDSIKGKSIHQFENRIQTKSGQILRLSWTTSPWVEEKLMFSVARVIT</sequence>
<dbReference type="Gene3D" id="2.10.70.100">
    <property type="match status" value="1"/>
</dbReference>
<dbReference type="InterPro" id="IPR000014">
    <property type="entry name" value="PAS"/>
</dbReference>
<dbReference type="SUPFAM" id="SSF55781">
    <property type="entry name" value="GAF domain-like"/>
    <property type="match status" value="1"/>
</dbReference>
<evidence type="ECO:0000256" key="1">
    <source>
        <dbReference type="ARBA" id="ARBA00000085"/>
    </source>
</evidence>
<evidence type="ECO:0000256" key="3">
    <source>
        <dbReference type="ARBA" id="ARBA00022553"/>
    </source>
</evidence>
<gene>
    <name evidence="8" type="ORF">KI659_11000</name>
</gene>
<dbReference type="SMART" id="SM00091">
    <property type="entry name" value="PAS"/>
    <property type="match status" value="10"/>
</dbReference>
<evidence type="ECO:0000259" key="7">
    <source>
        <dbReference type="PROSITE" id="PS50113"/>
    </source>
</evidence>
<feature type="domain" description="PAS" evidence="6">
    <location>
        <begin position="772"/>
        <end position="838"/>
    </location>
</feature>
<feature type="domain" description="PAS" evidence="6">
    <location>
        <begin position="398"/>
        <end position="470"/>
    </location>
</feature>
<feature type="domain" description="PAS" evidence="6">
    <location>
        <begin position="151"/>
        <end position="224"/>
    </location>
</feature>
<keyword evidence="5" id="KW-0418">Kinase</keyword>
<dbReference type="InterPro" id="IPR035965">
    <property type="entry name" value="PAS-like_dom_sf"/>
</dbReference>
<dbReference type="PANTHER" id="PTHR43304:SF1">
    <property type="entry name" value="PAC DOMAIN-CONTAINING PROTEIN"/>
    <property type="match status" value="1"/>
</dbReference>
<evidence type="ECO:0000259" key="6">
    <source>
        <dbReference type="PROSITE" id="PS50112"/>
    </source>
</evidence>
<proteinExistence type="predicted"/>